<name>A0A511MW62_DEIC1</name>
<feature type="domain" description="HTH cro/C1-type" evidence="1">
    <location>
        <begin position="6"/>
        <end position="63"/>
    </location>
</feature>
<dbReference type="OrthoDB" id="5083071at2"/>
<dbReference type="CDD" id="cd00093">
    <property type="entry name" value="HTH_XRE"/>
    <property type="match status" value="1"/>
</dbReference>
<dbReference type="Proteomes" id="UP000321306">
    <property type="component" value="Unassembled WGS sequence"/>
</dbReference>
<accession>A0A511MW62</accession>
<dbReference type="RefSeq" id="WP_146881920.1">
    <property type="nucleotide sequence ID" value="NZ_BJXB01000001.1"/>
</dbReference>
<organism evidence="2 3">
    <name type="scientific">Deinococcus cellulosilyticus (strain DSM 18568 / NBRC 106333 / KACC 11606 / 5516J-15)</name>
    <dbReference type="NCBI Taxonomy" id="1223518"/>
    <lineage>
        <taxon>Bacteria</taxon>
        <taxon>Thermotogati</taxon>
        <taxon>Deinococcota</taxon>
        <taxon>Deinococci</taxon>
        <taxon>Deinococcales</taxon>
        <taxon>Deinococcaceae</taxon>
        <taxon>Deinococcus</taxon>
    </lineage>
</organism>
<sequence>MQLGDRIQRKLDELGWSAVTLAERSGLSRATVYALLGNTRGKRISLETATKLKEALGANFFEDGCLQKDTGELISNA</sequence>
<dbReference type="GO" id="GO:0003677">
    <property type="term" value="F:DNA binding"/>
    <property type="evidence" value="ECO:0007669"/>
    <property type="project" value="InterPro"/>
</dbReference>
<evidence type="ECO:0000259" key="1">
    <source>
        <dbReference type="SMART" id="SM00530"/>
    </source>
</evidence>
<evidence type="ECO:0000313" key="3">
    <source>
        <dbReference type="Proteomes" id="UP000321306"/>
    </source>
</evidence>
<evidence type="ECO:0000313" key="2">
    <source>
        <dbReference type="EMBL" id="GEM44790.1"/>
    </source>
</evidence>
<dbReference type="SMART" id="SM00530">
    <property type="entry name" value="HTH_XRE"/>
    <property type="match status" value="1"/>
</dbReference>
<keyword evidence="3" id="KW-1185">Reference proteome</keyword>
<dbReference type="InterPro" id="IPR010982">
    <property type="entry name" value="Lambda_DNA-bd_dom_sf"/>
</dbReference>
<reference evidence="2 3" key="1">
    <citation type="submission" date="2019-07" db="EMBL/GenBank/DDBJ databases">
        <title>Whole genome shotgun sequence of Deinococcus cellulosilyticus NBRC 106333.</title>
        <authorList>
            <person name="Hosoyama A."/>
            <person name="Uohara A."/>
            <person name="Ohji S."/>
            <person name="Ichikawa N."/>
        </authorList>
    </citation>
    <scope>NUCLEOTIDE SEQUENCE [LARGE SCALE GENOMIC DNA]</scope>
    <source>
        <strain evidence="2 3">NBRC 106333</strain>
    </source>
</reference>
<dbReference type="InterPro" id="IPR001387">
    <property type="entry name" value="Cro/C1-type_HTH"/>
</dbReference>
<proteinExistence type="predicted"/>
<dbReference type="Pfam" id="PF01381">
    <property type="entry name" value="HTH_3"/>
    <property type="match status" value="1"/>
</dbReference>
<protein>
    <recommendedName>
        <fullName evidence="1">HTH cro/C1-type domain-containing protein</fullName>
    </recommendedName>
</protein>
<comment type="caution">
    <text evidence="2">The sequence shown here is derived from an EMBL/GenBank/DDBJ whole genome shotgun (WGS) entry which is preliminary data.</text>
</comment>
<dbReference type="SUPFAM" id="SSF47413">
    <property type="entry name" value="lambda repressor-like DNA-binding domains"/>
    <property type="match status" value="1"/>
</dbReference>
<dbReference type="Gene3D" id="1.10.260.40">
    <property type="entry name" value="lambda repressor-like DNA-binding domains"/>
    <property type="match status" value="1"/>
</dbReference>
<dbReference type="AlphaFoldDB" id="A0A511MW62"/>
<gene>
    <name evidence="2" type="ORF">DC3_04250</name>
</gene>
<dbReference type="EMBL" id="BJXB01000001">
    <property type="protein sequence ID" value="GEM44790.1"/>
    <property type="molecule type" value="Genomic_DNA"/>
</dbReference>